<gene>
    <name evidence="1" type="ORF">F480_04665</name>
</gene>
<accession>A0A179CVW6</accession>
<dbReference type="RefSeq" id="WP_064318375.1">
    <property type="nucleotide sequence ID" value="NZ_JACI01000002.1"/>
</dbReference>
<dbReference type="InterPro" id="IPR058532">
    <property type="entry name" value="YjbR/MT2646/Rv2570-like"/>
</dbReference>
<dbReference type="SUPFAM" id="SSF142906">
    <property type="entry name" value="YjbR-like"/>
    <property type="match status" value="1"/>
</dbReference>
<organism evidence="1 2">
    <name type="scientific">Bibersteinia trehalosi Y31</name>
    <dbReference type="NCBI Taxonomy" id="1261658"/>
    <lineage>
        <taxon>Bacteria</taxon>
        <taxon>Pseudomonadati</taxon>
        <taxon>Pseudomonadota</taxon>
        <taxon>Gammaproteobacteria</taxon>
        <taxon>Pasteurellales</taxon>
        <taxon>Pasteurellaceae</taxon>
        <taxon>Bibersteinia</taxon>
    </lineage>
</organism>
<dbReference type="Proteomes" id="UP000078358">
    <property type="component" value="Unassembled WGS sequence"/>
</dbReference>
<dbReference type="Gene3D" id="3.90.1150.30">
    <property type="match status" value="1"/>
</dbReference>
<dbReference type="PANTHER" id="PTHR35145:SF1">
    <property type="entry name" value="CYTOPLASMIC PROTEIN"/>
    <property type="match status" value="1"/>
</dbReference>
<evidence type="ECO:0000313" key="2">
    <source>
        <dbReference type="Proteomes" id="UP000078358"/>
    </source>
</evidence>
<dbReference type="EMBL" id="JACI01000002">
    <property type="protein sequence ID" value="OAQ13727.1"/>
    <property type="molecule type" value="Genomic_DNA"/>
</dbReference>
<proteinExistence type="predicted"/>
<sequence>MSYRQQIFTYVAHQYGVSPEYLWEKFPSYAVLRHGNKKAKWFALIAHVPNSKLGLNEKGNSEIINLKGNPDMINLLQQDKNIFPAYHMNKKHWFSIRLEQDFPFEDILPLLDWSYRLTAQ</sequence>
<dbReference type="InterPro" id="IPR038056">
    <property type="entry name" value="YjbR-like_sf"/>
</dbReference>
<comment type="caution">
    <text evidence="1">The sequence shown here is derived from an EMBL/GenBank/DDBJ whole genome shotgun (WGS) entry which is preliminary data.</text>
</comment>
<reference evidence="1 2" key="1">
    <citation type="submission" date="2014-01" db="EMBL/GenBank/DDBJ databases">
        <authorList>
            <person name="Zuccon D."/>
        </authorList>
    </citation>
    <scope>NUCLEOTIDE SEQUENCE [LARGE SCALE GENOMIC DNA]</scope>
    <source>
        <strain evidence="1 2">Y31</strain>
    </source>
</reference>
<dbReference type="InterPro" id="IPR007351">
    <property type="entry name" value="YjbR"/>
</dbReference>
<name>A0A179CVW6_BIBTR</name>
<dbReference type="Pfam" id="PF04237">
    <property type="entry name" value="YjbR"/>
    <property type="match status" value="1"/>
</dbReference>
<dbReference type="AlphaFoldDB" id="A0A179CVW6"/>
<dbReference type="PATRIC" id="fig|1261658.3.peg.924"/>
<evidence type="ECO:0000313" key="1">
    <source>
        <dbReference type="EMBL" id="OAQ13727.1"/>
    </source>
</evidence>
<protein>
    <recommendedName>
        <fullName evidence="3">MmcQ protein</fullName>
    </recommendedName>
</protein>
<evidence type="ECO:0008006" key="3">
    <source>
        <dbReference type="Google" id="ProtNLM"/>
    </source>
</evidence>
<dbReference type="PANTHER" id="PTHR35145">
    <property type="entry name" value="CYTOPLASMIC PROTEIN-RELATED"/>
    <property type="match status" value="1"/>
</dbReference>